<name>A0A9R0IV79_SPIOL</name>
<dbReference type="Pfam" id="PF10551">
    <property type="entry name" value="MULE"/>
    <property type="match status" value="1"/>
</dbReference>
<keyword evidence="1" id="KW-0815">Transposition</keyword>
<dbReference type="PANTHER" id="PTHR31973:SF187">
    <property type="entry name" value="MUTATOR TRANSPOSASE MUDRA PROTEIN"/>
    <property type="match status" value="1"/>
</dbReference>
<dbReference type="GO" id="GO:0003677">
    <property type="term" value="F:DNA binding"/>
    <property type="evidence" value="ECO:0007669"/>
    <property type="project" value="UniProtKB-KW"/>
</dbReference>
<evidence type="ECO:0008006" key="13">
    <source>
        <dbReference type="Google" id="ProtNLM"/>
    </source>
</evidence>
<dbReference type="InterPro" id="IPR001207">
    <property type="entry name" value="Transposase_mutator"/>
</dbReference>
<gene>
    <name evidence="12" type="primary">LOC110795537</name>
</gene>
<sequence>MKRAKRVTGVELGYYKCYNARLIAMQMIHGDSAEEYKRVWDYAKAIRMHNPGSTVVVKVVGIDNPPPLFQRMYICLQPCKEGFMAGCRPILGVDGCHLRGSYPGICLTAVGKDGNNNIFPVAWAVVEVENADTWAWFLDLLVKDLDSVKDSLTWVHEKEEEGEADKVTYMSDRQKGLLDAFNKVVPNAEIRFCCRHIWANFKLKFPGELYRECFWKAARSSTKWHFDSQMESIKLLSVEAYKYLNGIPPCHWSRHAFSTKSKSGMLLNNCCESFNNVIRDARSKPILSMMEWLRRYVMKRCCAKRNGLKKFEGVVMPSVVKMIDRASDEVSKCDVTQADVHEFEVDHISTGESYVVNLVEKRCGCYRWELMGIPCYHALACIVKQRLNVEDFVHQAYHVSTYARTYAPAFHPMPGKHQWPTVNLAQPLPPPFRKMPGRPKGNKRIKEKGEGEERELVIRTKKANKCGNCGGTGHFKKTCKNPPMTPPNAPKSKGGRPRKRPLATALYTAPTVVAPANVPPLISAPAAPCKTKKKSTPTSIPKPKKHKSIVDVLSSQTNTSCNSKTGPVA</sequence>
<dbReference type="KEGG" id="soe:110795537"/>
<evidence type="ECO:0000259" key="10">
    <source>
        <dbReference type="PROSITE" id="PS50966"/>
    </source>
</evidence>
<evidence type="ECO:0000256" key="4">
    <source>
        <dbReference type="ARBA" id="ARBA00022833"/>
    </source>
</evidence>
<feature type="region of interest" description="Disordered" evidence="8">
    <location>
        <begin position="518"/>
        <end position="569"/>
    </location>
</feature>
<evidence type="ECO:0000313" key="11">
    <source>
        <dbReference type="Proteomes" id="UP000813463"/>
    </source>
</evidence>
<evidence type="ECO:0000256" key="8">
    <source>
        <dbReference type="SAM" id="MobiDB-lite"/>
    </source>
</evidence>
<dbReference type="Proteomes" id="UP000813463">
    <property type="component" value="Chromosome 5"/>
</dbReference>
<feature type="compositionally biased region" description="Basic residues" evidence="8">
    <location>
        <begin position="435"/>
        <end position="446"/>
    </location>
</feature>
<evidence type="ECO:0000256" key="3">
    <source>
        <dbReference type="ARBA" id="ARBA00022771"/>
    </source>
</evidence>
<dbReference type="PROSITE" id="PS50158">
    <property type="entry name" value="ZF_CCHC"/>
    <property type="match status" value="1"/>
</dbReference>
<dbReference type="GeneID" id="110795537"/>
<dbReference type="RefSeq" id="XP_021856243.2">
    <property type="nucleotide sequence ID" value="XM_022000551.2"/>
</dbReference>
<keyword evidence="6" id="KW-0233">DNA recombination</keyword>
<dbReference type="Pfam" id="PF04434">
    <property type="entry name" value="SWIM"/>
    <property type="match status" value="1"/>
</dbReference>
<dbReference type="Gene3D" id="4.10.60.10">
    <property type="entry name" value="Zinc finger, CCHC-type"/>
    <property type="match status" value="1"/>
</dbReference>
<dbReference type="PANTHER" id="PTHR31973">
    <property type="entry name" value="POLYPROTEIN, PUTATIVE-RELATED"/>
    <property type="match status" value="1"/>
</dbReference>
<dbReference type="SMART" id="SM00575">
    <property type="entry name" value="ZnF_PMZ"/>
    <property type="match status" value="1"/>
</dbReference>
<dbReference type="InterPro" id="IPR006564">
    <property type="entry name" value="Znf_PMZ"/>
</dbReference>
<reference evidence="11" key="1">
    <citation type="journal article" date="2021" name="Nat. Commun.">
        <title>Genomic analyses provide insights into spinach domestication and the genetic basis of agronomic traits.</title>
        <authorList>
            <person name="Cai X."/>
            <person name="Sun X."/>
            <person name="Xu C."/>
            <person name="Sun H."/>
            <person name="Wang X."/>
            <person name="Ge C."/>
            <person name="Zhang Z."/>
            <person name="Wang Q."/>
            <person name="Fei Z."/>
            <person name="Jiao C."/>
            <person name="Wang Q."/>
        </authorList>
    </citation>
    <scope>NUCLEOTIDE SEQUENCE [LARGE SCALE GENOMIC DNA]</scope>
    <source>
        <strain evidence="11">cv. Varoflay</strain>
    </source>
</reference>
<evidence type="ECO:0000256" key="7">
    <source>
        <dbReference type="PROSITE-ProRule" id="PRU00047"/>
    </source>
</evidence>
<dbReference type="InterPro" id="IPR018289">
    <property type="entry name" value="MULE_transposase_dom"/>
</dbReference>
<accession>A0A9R0IV79</accession>
<keyword evidence="5" id="KW-0238">DNA-binding</keyword>
<evidence type="ECO:0000313" key="12">
    <source>
        <dbReference type="RefSeq" id="XP_021856243.2"/>
    </source>
</evidence>
<feature type="region of interest" description="Disordered" evidence="8">
    <location>
        <begin position="430"/>
        <end position="453"/>
    </location>
</feature>
<feature type="domain" description="CCHC-type" evidence="9">
    <location>
        <begin position="465"/>
        <end position="481"/>
    </location>
</feature>
<dbReference type="GO" id="GO:0008270">
    <property type="term" value="F:zinc ion binding"/>
    <property type="evidence" value="ECO:0007669"/>
    <property type="project" value="UniProtKB-KW"/>
</dbReference>
<feature type="region of interest" description="Disordered" evidence="8">
    <location>
        <begin position="475"/>
        <end position="499"/>
    </location>
</feature>
<keyword evidence="11" id="KW-1185">Reference proteome</keyword>
<evidence type="ECO:0000256" key="5">
    <source>
        <dbReference type="ARBA" id="ARBA00023125"/>
    </source>
</evidence>
<dbReference type="GO" id="GO:0006313">
    <property type="term" value="P:DNA transposition"/>
    <property type="evidence" value="ECO:0007669"/>
    <property type="project" value="InterPro"/>
</dbReference>
<proteinExistence type="predicted"/>
<dbReference type="PROSITE" id="PS01007">
    <property type="entry name" value="TRANSPOSASE_MUTATOR"/>
    <property type="match status" value="1"/>
</dbReference>
<dbReference type="InterPro" id="IPR001878">
    <property type="entry name" value="Znf_CCHC"/>
</dbReference>
<dbReference type="InterPro" id="IPR007527">
    <property type="entry name" value="Znf_SWIM"/>
</dbReference>
<keyword evidence="2" id="KW-0479">Metal-binding</keyword>
<protein>
    <recommendedName>
        <fullName evidence="13">SWIM-type domain-containing protein</fullName>
    </recommendedName>
</protein>
<dbReference type="GO" id="GO:0004803">
    <property type="term" value="F:transposase activity"/>
    <property type="evidence" value="ECO:0007669"/>
    <property type="project" value="InterPro"/>
</dbReference>
<keyword evidence="4" id="KW-0862">Zinc</keyword>
<dbReference type="PROSITE" id="PS50966">
    <property type="entry name" value="ZF_SWIM"/>
    <property type="match status" value="1"/>
</dbReference>
<evidence type="ECO:0000259" key="9">
    <source>
        <dbReference type="PROSITE" id="PS50158"/>
    </source>
</evidence>
<organism evidence="11 12">
    <name type="scientific">Spinacia oleracea</name>
    <name type="common">Spinach</name>
    <dbReference type="NCBI Taxonomy" id="3562"/>
    <lineage>
        <taxon>Eukaryota</taxon>
        <taxon>Viridiplantae</taxon>
        <taxon>Streptophyta</taxon>
        <taxon>Embryophyta</taxon>
        <taxon>Tracheophyta</taxon>
        <taxon>Spermatophyta</taxon>
        <taxon>Magnoliopsida</taxon>
        <taxon>eudicotyledons</taxon>
        <taxon>Gunneridae</taxon>
        <taxon>Pentapetalae</taxon>
        <taxon>Caryophyllales</taxon>
        <taxon>Chenopodiaceae</taxon>
        <taxon>Chenopodioideae</taxon>
        <taxon>Anserineae</taxon>
        <taxon>Spinacia</taxon>
    </lineage>
</organism>
<keyword evidence="3 7" id="KW-0863">Zinc-finger</keyword>
<evidence type="ECO:0000256" key="2">
    <source>
        <dbReference type="ARBA" id="ARBA00022723"/>
    </source>
</evidence>
<reference evidence="12" key="2">
    <citation type="submission" date="2025-08" db="UniProtKB">
        <authorList>
            <consortium name="RefSeq"/>
        </authorList>
    </citation>
    <scope>IDENTIFICATION</scope>
    <source>
        <tissue evidence="12">Leaf</tissue>
    </source>
</reference>
<evidence type="ECO:0000256" key="1">
    <source>
        <dbReference type="ARBA" id="ARBA00022578"/>
    </source>
</evidence>
<feature type="compositionally biased region" description="Low complexity" evidence="8">
    <location>
        <begin position="518"/>
        <end position="529"/>
    </location>
</feature>
<feature type="compositionally biased region" description="Polar residues" evidence="8">
    <location>
        <begin position="553"/>
        <end position="569"/>
    </location>
</feature>
<dbReference type="AlphaFoldDB" id="A0A9R0IV79"/>
<feature type="domain" description="SWIM-type" evidence="10">
    <location>
        <begin position="354"/>
        <end position="386"/>
    </location>
</feature>
<evidence type="ECO:0000256" key="6">
    <source>
        <dbReference type="ARBA" id="ARBA00023172"/>
    </source>
</evidence>